<evidence type="ECO:0000259" key="5">
    <source>
        <dbReference type="Pfam" id="PF00135"/>
    </source>
</evidence>
<dbReference type="PROSITE" id="PS00941">
    <property type="entry name" value="CARBOXYLESTERASE_B_2"/>
    <property type="match status" value="1"/>
</dbReference>
<organism evidence="6 7">
    <name type="scientific">Meloidogyne incognita</name>
    <name type="common">Southern root-knot nematode worm</name>
    <name type="synonym">Oxyuris incognita</name>
    <dbReference type="NCBI Taxonomy" id="6306"/>
    <lineage>
        <taxon>Eukaryota</taxon>
        <taxon>Metazoa</taxon>
        <taxon>Ecdysozoa</taxon>
        <taxon>Nematoda</taxon>
        <taxon>Chromadorea</taxon>
        <taxon>Rhabditida</taxon>
        <taxon>Tylenchina</taxon>
        <taxon>Tylenchomorpha</taxon>
        <taxon>Tylenchoidea</taxon>
        <taxon>Meloidogynidae</taxon>
        <taxon>Meloidogyninae</taxon>
        <taxon>Meloidogyne</taxon>
        <taxon>Meloidogyne incognita group</taxon>
    </lineage>
</organism>
<dbReference type="AlphaFoldDB" id="A0A914KTL2"/>
<dbReference type="Pfam" id="PF00135">
    <property type="entry name" value="COesterase"/>
    <property type="match status" value="1"/>
</dbReference>
<dbReference type="WBParaSite" id="Minc3s00085g04059">
    <property type="protein sequence ID" value="Minc3s00085g04059"/>
    <property type="gene ID" value="Minc3s00085g04059"/>
</dbReference>
<dbReference type="InterPro" id="IPR019826">
    <property type="entry name" value="Carboxylesterase_B_AS"/>
</dbReference>
<evidence type="ECO:0000256" key="2">
    <source>
        <dbReference type="ARBA" id="ARBA00022487"/>
    </source>
</evidence>
<dbReference type="SUPFAM" id="SSF53474">
    <property type="entry name" value="alpha/beta-Hydrolases"/>
    <property type="match status" value="1"/>
</dbReference>
<evidence type="ECO:0000256" key="1">
    <source>
        <dbReference type="ARBA" id="ARBA00005964"/>
    </source>
</evidence>
<evidence type="ECO:0000256" key="3">
    <source>
        <dbReference type="ARBA" id="ARBA00022801"/>
    </source>
</evidence>
<evidence type="ECO:0000256" key="4">
    <source>
        <dbReference type="RuleBase" id="RU361235"/>
    </source>
</evidence>
<keyword evidence="3 4" id="KW-0378">Hydrolase</keyword>
<name>A0A914KTL2_MELIC</name>
<evidence type="ECO:0000313" key="7">
    <source>
        <dbReference type="WBParaSite" id="Minc3s00085g04059"/>
    </source>
</evidence>
<dbReference type="EC" id="3.1.1.-" evidence="4"/>
<reference evidence="7" key="1">
    <citation type="submission" date="2022-11" db="UniProtKB">
        <authorList>
            <consortium name="WormBaseParasite"/>
        </authorList>
    </citation>
    <scope>IDENTIFICATION</scope>
</reference>
<proteinExistence type="inferred from homology"/>
<dbReference type="InterPro" id="IPR019819">
    <property type="entry name" value="Carboxylesterase_B_CS"/>
</dbReference>
<evidence type="ECO:0000313" key="6">
    <source>
        <dbReference type="Proteomes" id="UP000887563"/>
    </source>
</evidence>
<dbReference type="PROSITE" id="PS00122">
    <property type="entry name" value="CARBOXYLESTERASE_B_1"/>
    <property type="match status" value="1"/>
</dbReference>
<accession>A0A914KTL2</accession>
<feature type="domain" description="Carboxylesterase type B" evidence="5">
    <location>
        <begin position="2"/>
        <end position="425"/>
    </location>
</feature>
<dbReference type="PANTHER" id="PTHR44590">
    <property type="entry name" value="CARBOXYLIC ESTER HYDROLASE-RELATED"/>
    <property type="match status" value="1"/>
</dbReference>
<comment type="similarity">
    <text evidence="1 4">Belongs to the type-B carboxylesterase/lipase family.</text>
</comment>
<keyword evidence="2" id="KW-0719">Serine esterase</keyword>
<keyword evidence="6" id="KW-1185">Reference proteome</keyword>
<dbReference type="Proteomes" id="UP000887563">
    <property type="component" value="Unplaced"/>
</dbReference>
<dbReference type="InterPro" id="IPR029058">
    <property type="entry name" value="AB_hydrolase_fold"/>
</dbReference>
<dbReference type="InterPro" id="IPR002018">
    <property type="entry name" value="CarbesteraseB"/>
</dbReference>
<dbReference type="Gene3D" id="3.40.50.1820">
    <property type="entry name" value="alpha/beta hydrolase"/>
    <property type="match status" value="1"/>
</dbReference>
<sequence length="478" mass="55821">MNVDIFFGIPYAQPPVGDLRFEKTVPLIQNETQTIYALEQPKVCVQHHRMDNWTWDWYQYSEDCLYLNLFSPHRIEGQVENLLPILVLVYTGGFETQSMRRYKDFEDIGRKYLSKGILVIAVQFRIGFLGFSSIGYPHQQLAGNFGYWDIAEALNWIKLNVKAFGGDPERITLFGYSAGSTAVTTLGISPHTRDLFQQSIQMSGSIFTSRAANDRVISVSNHLFTELGCISSTTERLKECLKTKDIEEFFDAMDIILVRQTNTFWNYRNRSTEHDDGSTIPDVNYDIFGPIMDNDFLPKEFTELINETNPKPTILGITEMDPLGYYVELLSLLKLTWLGRSYDQEVLILGNNSLRHLGIPKNELNEFGISQFKNYLRQKIIKKENFGDFTEKVVEHISNFYLNYDKPEKLDNWFYLERIVYVCFFQIIIYFKNRVLIINRESRFKFRFNLSFKLEFPQLRMISGHFSVFCKDYSPSNI</sequence>
<dbReference type="PANTHER" id="PTHR44590:SF3">
    <property type="entry name" value="CARBOXYLESTERASE TYPE B DOMAIN-CONTAINING PROTEIN"/>
    <property type="match status" value="1"/>
</dbReference>
<protein>
    <recommendedName>
        <fullName evidence="4">Carboxylic ester hydrolase</fullName>
        <ecNumber evidence="4">3.1.1.-</ecNumber>
    </recommendedName>
</protein>
<dbReference type="GO" id="GO:0052689">
    <property type="term" value="F:carboxylic ester hydrolase activity"/>
    <property type="evidence" value="ECO:0007669"/>
    <property type="project" value="UniProtKB-KW"/>
</dbReference>